<gene>
    <name evidence="2" type="ORF">TRFO_02677</name>
</gene>
<dbReference type="EMBL" id="MLAK01000111">
    <property type="protein sequence ID" value="OHT16421.1"/>
    <property type="molecule type" value="Genomic_DNA"/>
</dbReference>
<accession>A0A1J4L3D1</accession>
<dbReference type="VEuPathDB" id="TrichDB:TRFO_02677"/>
<name>A0A1J4L3D1_9EUKA</name>
<evidence type="ECO:0000256" key="1">
    <source>
        <dbReference type="SAM" id="MobiDB-lite"/>
    </source>
</evidence>
<organism evidence="2 3">
    <name type="scientific">Tritrichomonas foetus</name>
    <dbReference type="NCBI Taxonomy" id="1144522"/>
    <lineage>
        <taxon>Eukaryota</taxon>
        <taxon>Metamonada</taxon>
        <taxon>Parabasalia</taxon>
        <taxon>Tritrichomonadida</taxon>
        <taxon>Tritrichomonadidae</taxon>
        <taxon>Tritrichomonas</taxon>
    </lineage>
</organism>
<comment type="caution">
    <text evidence="2">The sequence shown here is derived from an EMBL/GenBank/DDBJ whole genome shotgun (WGS) entry which is preliminary data.</text>
</comment>
<dbReference type="GeneID" id="94825535"/>
<dbReference type="Proteomes" id="UP000179807">
    <property type="component" value="Unassembled WGS sequence"/>
</dbReference>
<proteinExistence type="predicted"/>
<reference evidence="2" key="1">
    <citation type="submission" date="2016-10" db="EMBL/GenBank/DDBJ databases">
        <authorList>
            <person name="Benchimol M."/>
            <person name="Almeida L.G."/>
            <person name="Vasconcelos A.T."/>
            <person name="Perreira-Neves A."/>
            <person name="Rosa I.A."/>
            <person name="Tasca T."/>
            <person name="Bogo M.R."/>
            <person name="de Souza W."/>
        </authorList>
    </citation>
    <scope>NUCLEOTIDE SEQUENCE [LARGE SCALE GENOMIC DNA]</scope>
    <source>
        <strain evidence="2">K</strain>
    </source>
</reference>
<dbReference type="AlphaFoldDB" id="A0A1J4L3D1"/>
<evidence type="ECO:0000313" key="3">
    <source>
        <dbReference type="Proteomes" id="UP000179807"/>
    </source>
</evidence>
<dbReference type="RefSeq" id="XP_068369557.1">
    <property type="nucleotide sequence ID" value="XM_068490831.1"/>
</dbReference>
<feature type="region of interest" description="Disordered" evidence="1">
    <location>
        <begin position="703"/>
        <end position="724"/>
    </location>
</feature>
<keyword evidence="3" id="KW-1185">Reference proteome</keyword>
<evidence type="ECO:0000313" key="2">
    <source>
        <dbReference type="EMBL" id="OHT16421.1"/>
    </source>
</evidence>
<sequence length="743" mass="87494">MTEKQAIYFGKDIDTDNKSDIFKIMDGVYYGPSSFFLGQEINDFQDPNICCKIIKDVNSTIYEDLKIDFLLNEVISSQKEIPLNFKNVDKTNLEEIEDDSVPLLCLFYSSQDWYIKDQKLELQLITFYVKYFYSILIKDNSSNGQKNQSKVCEEFWHYYFNWFFQNIDSSMLYSYFLFHHLKPKNNATLELLKCFYIYDRKTVNEKTAEINHKSRNENNTPSFHYFLHKSNEKELKLPALYFSPYFLNLVPDHYETLITNTYSQINVPKIINQNIRASIKNALLFILHYSIAPQCTGNITDTEIKHILIQKRMESSPFVSDFQRMAFLRSWKFTEAKPNNYIFSNVPLRQFLMNHEKKDDYNKDDDQYVSVIEKNQTFSEIYLPFKVGFKTAKDIYNFNARNIFLTHPIKFNDNQAYNPNLKNEQNKFSNNIKKIFETIKIPYSKINKEPSNLFIQNYCGNPNNHKSKEEVNSIISNGPLNFLQIVCSYFFACEIDKDSNPIERFYQLLERPFIPYLSDFEGYDYIFLSMCRFIEMSLKTLIEKLSSNGKNPPNEFFNYDSIVDKIYDQVQNSSIKIKSQKKIEKRNILSLLSISLDYTLKNHFKIDYKQQISGFLLPHSFFTFIYLSSIDVPKINFITPLVNYLSSLSVPQINLLLNVFIYHRTPIISIGNNLPHEILIWAKPSSSILHAYSSLKVIQKMSESGKEPQKKGNGRHKSKITENENEKELCNFFLDIQQEESDS</sequence>
<protein>
    <submittedName>
        <fullName evidence="2">Uncharacterized protein</fullName>
    </submittedName>
</protein>